<evidence type="ECO:0000313" key="3">
    <source>
        <dbReference type="EMBL" id="KAH8032383.1"/>
    </source>
</evidence>
<evidence type="ECO:0000256" key="2">
    <source>
        <dbReference type="SAM" id="Phobius"/>
    </source>
</evidence>
<sequence>MRNVSSDNRNRALTVPSATHARVHPNSAHRCTMLLHREISASAHLQASTISGYAQQDPNASPGGGVYPTGGTYVPPQSAAPYMGPVYSPSQPGLASPPMYGPQPYAAVPYDQPAMSPMTPYDPAYASYMYGLQAPQRQYLIQAPPRRKGVFTTDNLLTVLMVGDTLVLAVFALLLVVTVVVPKMAYPEQPVDAPQVSTVTKEELTESKLNAAGTEQERKNFQMAGHIKRRAKA</sequence>
<comment type="caution">
    <text evidence="3">The sequence shown here is derived from an EMBL/GenBank/DDBJ whole genome shotgun (WGS) entry which is preliminary data.</text>
</comment>
<dbReference type="EMBL" id="JABSTU010000005">
    <property type="protein sequence ID" value="KAH8032383.1"/>
    <property type="molecule type" value="Genomic_DNA"/>
</dbReference>
<proteinExistence type="predicted"/>
<reference evidence="3" key="2">
    <citation type="submission" date="2021-09" db="EMBL/GenBank/DDBJ databases">
        <authorList>
            <person name="Jia N."/>
            <person name="Wang J."/>
            <person name="Shi W."/>
            <person name="Du L."/>
            <person name="Sun Y."/>
            <person name="Zhan W."/>
            <person name="Jiang J."/>
            <person name="Wang Q."/>
            <person name="Zhang B."/>
            <person name="Ji P."/>
            <person name="Sakyi L.B."/>
            <person name="Cui X."/>
            <person name="Yuan T."/>
            <person name="Jiang B."/>
            <person name="Yang W."/>
            <person name="Lam T.T.-Y."/>
            <person name="Chang Q."/>
            <person name="Ding S."/>
            <person name="Wang X."/>
            <person name="Zhu J."/>
            <person name="Ruan X."/>
            <person name="Zhao L."/>
            <person name="Wei J."/>
            <person name="Que T."/>
            <person name="Du C."/>
            <person name="Cheng J."/>
            <person name="Dai P."/>
            <person name="Han X."/>
            <person name="Huang E."/>
            <person name="Gao Y."/>
            <person name="Liu J."/>
            <person name="Shao H."/>
            <person name="Ye R."/>
            <person name="Li L."/>
            <person name="Wei W."/>
            <person name="Wang X."/>
            <person name="Wang C."/>
            <person name="Huo Q."/>
            <person name="Li W."/>
            <person name="Guo W."/>
            <person name="Chen H."/>
            <person name="Chen S."/>
            <person name="Zhou L."/>
            <person name="Zhou L."/>
            <person name="Ni X."/>
            <person name="Tian J."/>
            <person name="Zhou Y."/>
            <person name="Sheng Y."/>
            <person name="Liu T."/>
            <person name="Pan Y."/>
            <person name="Xia L."/>
            <person name="Li J."/>
            <person name="Zhao F."/>
            <person name="Cao W."/>
        </authorList>
    </citation>
    <scope>NUCLEOTIDE SEQUENCE</scope>
    <source>
        <strain evidence="3">Rmic-2018</strain>
        <tissue evidence="3">Larvae</tissue>
    </source>
</reference>
<keyword evidence="4" id="KW-1185">Reference proteome</keyword>
<keyword evidence="2" id="KW-0472">Membrane</keyword>
<reference evidence="3" key="1">
    <citation type="journal article" date="2020" name="Cell">
        <title>Large-Scale Comparative Analyses of Tick Genomes Elucidate Their Genetic Diversity and Vector Capacities.</title>
        <authorList>
            <consortium name="Tick Genome and Microbiome Consortium (TIGMIC)"/>
            <person name="Jia N."/>
            <person name="Wang J."/>
            <person name="Shi W."/>
            <person name="Du L."/>
            <person name="Sun Y."/>
            <person name="Zhan W."/>
            <person name="Jiang J.F."/>
            <person name="Wang Q."/>
            <person name="Zhang B."/>
            <person name="Ji P."/>
            <person name="Bell-Sakyi L."/>
            <person name="Cui X.M."/>
            <person name="Yuan T.T."/>
            <person name="Jiang B.G."/>
            <person name="Yang W.F."/>
            <person name="Lam T.T."/>
            <person name="Chang Q.C."/>
            <person name="Ding S.J."/>
            <person name="Wang X.J."/>
            <person name="Zhu J.G."/>
            <person name="Ruan X.D."/>
            <person name="Zhao L."/>
            <person name="Wei J.T."/>
            <person name="Ye R.Z."/>
            <person name="Que T.C."/>
            <person name="Du C.H."/>
            <person name="Zhou Y.H."/>
            <person name="Cheng J.X."/>
            <person name="Dai P.F."/>
            <person name="Guo W.B."/>
            <person name="Han X.H."/>
            <person name="Huang E.J."/>
            <person name="Li L.F."/>
            <person name="Wei W."/>
            <person name="Gao Y.C."/>
            <person name="Liu J.Z."/>
            <person name="Shao H.Z."/>
            <person name="Wang X."/>
            <person name="Wang C.C."/>
            <person name="Yang T.C."/>
            <person name="Huo Q.B."/>
            <person name="Li W."/>
            <person name="Chen H.Y."/>
            <person name="Chen S.E."/>
            <person name="Zhou L.G."/>
            <person name="Ni X.B."/>
            <person name="Tian J.H."/>
            <person name="Sheng Y."/>
            <person name="Liu T."/>
            <person name="Pan Y.S."/>
            <person name="Xia L.Y."/>
            <person name="Li J."/>
            <person name="Zhao F."/>
            <person name="Cao W.C."/>
        </authorList>
    </citation>
    <scope>NUCLEOTIDE SEQUENCE</scope>
    <source>
        <strain evidence="3">Rmic-2018</strain>
    </source>
</reference>
<keyword evidence="2" id="KW-1133">Transmembrane helix</keyword>
<gene>
    <name evidence="3" type="ORF">HPB51_024512</name>
</gene>
<keyword evidence="2" id="KW-0812">Transmembrane</keyword>
<dbReference type="Proteomes" id="UP000821866">
    <property type="component" value="Chromosome 3"/>
</dbReference>
<accession>A0A9J6EDM5</accession>
<feature type="transmembrane region" description="Helical" evidence="2">
    <location>
        <begin position="156"/>
        <end position="181"/>
    </location>
</feature>
<evidence type="ECO:0000256" key="1">
    <source>
        <dbReference type="SAM" id="MobiDB-lite"/>
    </source>
</evidence>
<dbReference type="AlphaFoldDB" id="A0A9J6EDM5"/>
<feature type="region of interest" description="Disordered" evidence="1">
    <location>
        <begin position="1"/>
        <end position="24"/>
    </location>
</feature>
<organism evidence="3 4">
    <name type="scientific">Rhipicephalus microplus</name>
    <name type="common">Cattle tick</name>
    <name type="synonym">Boophilus microplus</name>
    <dbReference type="NCBI Taxonomy" id="6941"/>
    <lineage>
        <taxon>Eukaryota</taxon>
        <taxon>Metazoa</taxon>
        <taxon>Ecdysozoa</taxon>
        <taxon>Arthropoda</taxon>
        <taxon>Chelicerata</taxon>
        <taxon>Arachnida</taxon>
        <taxon>Acari</taxon>
        <taxon>Parasitiformes</taxon>
        <taxon>Ixodida</taxon>
        <taxon>Ixodoidea</taxon>
        <taxon>Ixodidae</taxon>
        <taxon>Rhipicephalinae</taxon>
        <taxon>Rhipicephalus</taxon>
        <taxon>Boophilus</taxon>
    </lineage>
</organism>
<protein>
    <submittedName>
        <fullName evidence="3">Uncharacterized protein</fullName>
    </submittedName>
</protein>
<evidence type="ECO:0000313" key="4">
    <source>
        <dbReference type="Proteomes" id="UP000821866"/>
    </source>
</evidence>
<name>A0A9J6EDM5_RHIMP</name>